<evidence type="ECO:0000313" key="9">
    <source>
        <dbReference type="EMBL" id="KAJ8922050.1"/>
    </source>
</evidence>
<dbReference type="Proteomes" id="UP001159042">
    <property type="component" value="Unassembled WGS sequence"/>
</dbReference>
<dbReference type="SUPFAM" id="SSF54373">
    <property type="entry name" value="FAD-linked reductases, C-terminal domain"/>
    <property type="match status" value="1"/>
</dbReference>
<dbReference type="GO" id="GO:0019478">
    <property type="term" value="P:D-amino acid catabolic process"/>
    <property type="evidence" value="ECO:0007669"/>
    <property type="project" value="TreeGrafter"/>
</dbReference>
<evidence type="ECO:0000256" key="3">
    <source>
        <dbReference type="ARBA" id="ARBA00006730"/>
    </source>
</evidence>
<feature type="binding site" evidence="7">
    <location>
        <position position="282"/>
    </location>
    <ligand>
        <name>D-dopa</name>
        <dbReference type="ChEBI" id="CHEBI:149689"/>
    </ligand>
</feature>
<evidence type="ECO:0000256" key="1">
    <source>
        <dbReference type="ARBA" id="ARBA00001974"/>
    </source>
</evidence>
<gene>
    <name evidence="9" type="ORF">NQ315_008691</name>
</gene>
<dbReference type="Gene3D" id="3.30.9.10">
    <property type="entry name" value="D-Amino Acid Oxidase, subunit A, domain 2"/>
    <property type="match status" value="1"/>
</dbReference>
<dbReference type="InterPro" id="IPR006181">
    <property type="entry name" value="D-amino_acid_oxidase_CS"/>
</dbReference>
<dbReference type="EMBL" id="JANEYG010000008">
    <property type="protein sequence ID" value="KAJ8922050.1"/>
    <property type="molecule type" value="Genomic_DNA"/>
</dbReference>
<accession>A0AAV8W6S0</accession>
<name>A0AAV8W6S0_9CUCU</name>
<keyword evidence="4" id="KW-0285">Flavoprotein</keyword>
<dbReference type="Gene3D" id="3.40.50.720">
    <property type="entry name" value="NAD(P)-binding Rossmann-like Domain"/>
    <property type="match status" value="1"/>
</dbReference>
<evidence type="ECO:0000256" key="5">
    <source>
        <dbReference type="ARBA" id="ARBA00022827"/>
    </source>
</evidence>
<evidence type="ECO:0000313" key="10">
    <source>
        <dbReference type="Proteomes" id="UP001159042"/>
    </source>
</evidence>
<reference evidence="9 10" key="1">
    <citation type="journal article" date="2023" name="Insect Mol. Biol.">
        <title>Genome sequencing provides insights into the evolution of gene families encoding plant cell wall-degrading enzymes in longhorned beetles.</title>
        <authorList>
            <person name="Shin N.R."/>
            <person name="Okamura Y."/>
            <person name="Kirsch R."/>
            <person name="Pauchet Y."/>
        </authorList>
    </citation>
    <scope>NUCLEOTIDE SEQUENCE [LARGE SCALE GENOMIC DNA]</scope>
    <source>
        <strain evidence="9">EAD_L_NR</strain>
    </source>
</reference>
<dbReference type="InterPro" id="IPR006076">
    <property type="entry name" value="FAD-dep_OxRdtase"/>
</dbReference>
<dbReference type="GO" id="GO:0003884">
    <property type="term" value="F:D-amino-acid oxidase activity"/>
    <property type="evidence" value="ECO:0007669"/>
    <property type="project" value="InterPro"/>
</dbReference>
<sequence>MYEVAVIGCGVIGLTSALAIQKRLGNNARVTIFTKDTSPNTTGDIAAGYWKPYLLGDTPPEKIREWAKATYDYALGLWKQGKANEAGVSLQVSHCVSDKEKLETPDWVDIVLSFSKLSPEYLEKLSKLTNRKLVSGYEFVSVVWEASIFLPYLEQDFLRNGGRIILGEIKNFDELRDFDVIVNCAGLDARKLTGDTKLRPYRGQVARVAAPWQFYTISIKSDHDTSCYVIPNRDCVILGGTSQEVYDTKVDEVDKENIFRNCFELVPALATAPVIKHQVGLRPGRERVRLETEIKSGNDLIRIVHNYGHGGAGITLSIGCAEDCAKLVQEILEEIPARRSKL</sequence>
<evidence type="ECO:0000259" key="8">
    <source>
        <dbReference type="Pfam" id="PF01266"/>
    </source>
</evidence>
<dbReference type="Pfam" id="PF01266">
    <property type="entry name" value="DAO"/>
    <property type="match status" value="1"/>
</dbReference>
<feature type="binding site" evidence="7">
    <location>
        <position position="311"/>
    </location>
    <ligand>
        <name>D-dopa</name>
        <dbReference type="ChEBI" id="CHEBI:149689"/>
    </ligand>
</feature>
<dbReference type="PROSITE" id="PS00677">
    <property type="entry name" value="DAO"/>
    <property type="match status" value="1"/>
</dbReference>
<keyword evidence="10" id="KW-1185">Reference proteome</keyword>
<dbReference type="PANTHER" id="PTHR11530:SF11">
    <property type="entry name" value="D-ASPARTATE OXIDASE"/>
    <property type="match status" value="1"/>
</dbReference>
<organism evidence="9 10">
    <name type="scientific">Exocentrus adspersus</name>
    <dbReference type="NCBI Taxonomy" id="1586481"/>
    <lineage>
        <taxon>Eukaryota</taxon>
        <taxon>Metazoa</taxon>
        <taxon>Ecdysozoa</taxon>
        <taxon>Arthropoda</taxon>
        <taxon>Hexapoda</taxon>
        <taxon>Insecta</taxon>
        <taxon>Pterygota</taxon>
        <taxon>Neoptera</taxon>
        <taxon>Endopterygota</taxon>
        <taxon>Coleoptera</taxon>
        <taxon>Polyphaga</taxon>
        <taxon>Cucujiformia</taxon>
        <taxon>Chrysomeloidea</taxon>
        <taxon>Cerambycidae</taxon>
        <taxon>Lamiinae</taxon>
        <taxon>Acanthocinini</taxon>
        <taxon>Exocentrus</taxon>
    </lineage>
</organism>
<dbReference type="GO" id="GO:0005782">
    <property type="term" value="C:peroxisomal matrix"/>
    <property type="evidence" value="ECO:0007669"/>
    <property type="project" value="UniProtKB-SubCell"/>
</dbReference>
<feature type="binding site" evidence="7">
    <location>
        <position position="228"/>
    </location>
    <ligand>
        <name>D-serine</name>
        <dbReference type="ChEBI" id="CHEBI:35247"/>
    </ligand>
</feature>
<dbReference type="GO" id="GO:0071949">
    <property type="term" value="F:FAD binding"/>
    <property type="evidence" value="ECO:0007669"/>
    <property type="project" value="InterPro"/>
</dbReference>
<dbReference type="SUPFAM" id="SSF51971">
    <property type="entry name" value="Nucleotide-binding domain"/>
    <property type="match status" value="1"/>
</dbReference>
<dbReference type="InterPro" id="IPR023209">
    <property type="entry name" value="DAO"/>
</dbReference>
<comment type="caution">
    <text evidence="9">The sequence shown here is derived from an EMBL/GenBank/DDBJ whole genome shotgun (WGS) entry which is preliminary data.</text>
</comment>
<dbReference type="PANTHER" id="PTHR11530">
    <property type="entry name" value="D-AMINO ACID OXIDASE"/>
    <property type="match status" value="1"/>
</dbReference>
<evidence type="ECO:0000256" key="6">
    <source>
        <dbReference type="ARBA" id="ARBA00023002"/>
    </source>
</evidence>
<feature type="domain" description="FAD dependent oxidoreductase" evidence="8">
    <location>
        <begin position="4"/>
        <end position="326"/>
    </location>
</feature>
<evidence type="ECO:0000256" key="4">
    <source>
        <dbReference type="ARBA" id="ARBA00022630"/>
    </source>
</evidence>
<keyword evidence="5 7" id="KW-0274">FAD</keyword>
<evidence type="ECO:0000256" key="2">
    <source>
        <dbReference type="ARBA" id="ARBA00004253"/>
    </source>
</evidence>
<keyword evidence="6" id="KW-0560">Oxidoreductase</keyword>
<evidence type="ECO:0000256" key="7">
    <source>
        <dbReference type="PIRSR" id="PIRSR000189-1"/>
    </source>
</evidence>
<feature type="binding site" evidence="7">
    <location>
        <begin position="310"/>
        <end position="315"/>
    </location>
    <ligand>
        <name>FAD</name>
        <dbReference type="ChEBI" id="CHEBI:57692"/>
    </ligand>
</feature>
<comment type="similarity">
    <text evidence="3">Belongs to the DAMOX/DASOX family.</text>
</comment>
<dbReference type="PIRSF" id="PIRSF000189">
    <property type="entry name" value="D-aa_oxidase"/>
    <property type="match status" value="1"/>
</dbReference>
<proteinExistence type="inferred from homology"/>
<dbReference type="AlphaFoldDB" id="A0AAV8W6S0"/>
<comment type="subcellular location">
    <subcellularLocation>
        <location evidence="2">Peroxisome matrix</location>
    </subcellularLocation>
</comment>
<protein>
    <recommendedName>
        <fullName evidence="8">FAD dependent oxidoreductase domain-containing protein</fullName>
    </recommendedName>
</protein>
<comment type="cofactor">
    <cofactor evidence="1 7">
        <name>FAD</name>
        <dbReference type="ChEBI" id="CHEBI:57692"/>
    </cofactor>
</comment>